<dbReference type="RefSeq" id="WP_006440389.1">
    <property type="nucleotide sequence ID" value="NZ_DS995356.1"/>
</dbReference>
<sequence length="158" mass="17807">MADLKTTIAQTENLKNKVKLAKDKINETVVRGGITSKSLEEIPNNIKSMLSKNYKKIAILNFEDKKPNFVPEGSEWSTTDIELNISFIPNQIFVFVGGGAYNAVLDSTKNISEKTGVWINRLMDKMYLKNLKNKSVRIFYNNSGGYSGAYIYQIIAIE</sequence>
<protein>
    <submittedName>
        <fullName evidence="1">Uncharacterized protein</fullName>
    </submittedName>
</protein>
<gene>
    <name evidence="1" type="ORF">CLOHIR_01468</name>
</gene>
<dbReference type="EMBL" id="ABWP01000060">
    <property type="protein sequence ID" value="EEA84842.1"/>
    <property type="molecule type" value="Genomic_DNA"/>
</dbReference>
<reference evidence="1 2" key="1">
    <citation type="submission" date="2008-09" db="EMBL/GenBank/DDBJ databases">
        <authorList>
            <person name="Fulton L."/>
            <person name="Clifton S."/>
            <person name="Fulton B."/>
            <person name="Xu J."/>
            <person name="Minx P."/>
            <person name="Pepin K.H."/>
            <person name="Johnson M."/>
            <person name="Thiruvilangam P."/>
            <person name="Bhonagiri V."/>
            <person name="Nash W.E."/>
            <person name="Mardis E.R."/>
            <person name="Wilson R.K."/>
        </authorList>
    </citation>
    <scope>NUCLEOTIDE SEQUENCE [LARGE SCALE GENOMIC DNA]</scope>
    <source>
        <strain evidence="1 2">DSM 13275</strain>
    </source>
</reference>
<proteinExistence type="predicted"/>
<evidence type="ECO:0000313" key="2">
    <source>
        <dbReference type="Proteomes" id="UP000003178"/>
    </source>
</evidence>
<dbReference type="STRING" id="500633.CLOHIR_01468"/>
<accession>B6G014</accession>
<dbReference type="AlphaFoldDB" id="B6G014"/>
<reference evidence="1 2" key="2">
    <citation type="submission" date="2008-10" db="EMBL/GenBank/DDBJ databases">
        <title>Draft genome sequence of Clostridium hiranonis (DSM 13275).</title>
        <authorList>
            <person name="Sudarsanam P."/>
            <person name="Ley R."/>
            <person name="Guruge J."/>
            <person name="Turnbaugh P.J."/>
            <person name="Mahowald M."/>
            <person name="Liep D."/>
            <person name="Gordon J."/>
        </authorList>
    </citation>
    <scope>NUCLEOTIDE SEQUENCE [LARGE SCALE GENOMIC DNA]</scope>
    <source>
        <strain evidence="1 2">DSM 13275</strain>
    </source>
</reference>
<dbReference type="HOGENOM" id="CLU_1666359_0_0_9"/>
<evidence type="ECO:0000313" key="1">
    <source>
        <dbReference type="EMBL" id="EEA84842.1"/>
    </source>
</evidence>
<comment type="caution">
    <text evidence="1">The sequence shown here is derived from an EMBL/GenBank/DDBJ whole genome shotgun (WGS) entry which is preliminary data.</text>
</comment>
<organism evidence="1 2">
    <name type="scientific">Peptacetobacter hiranonis (strain DSM 13275 / JCM 10541 / KCTC 15199 / TO-931)</name>
    <name type="common">Clostridium hiranonis</name>
    <dbReference type="NCBI Taxonomy" id="500633"/>
    <lineage>
        <taxon>Bacteria</taxon>
        <taxon>Bacillati</taxon>
        <taxon>Bacillota</taxon>
        <taxon>Clostridia</taxon>
        <taxon>Peptostreptococcales</taxon>
        <taxon>Peptostreptococcaceae</taxon>
        <taxon>Peptacetobacter</taxon>
    </lineage>
</organism>
<dbReference type="Proteomes" id="UP000003178">
    <property type="component" value="Unassembled WGS sequence"/>
</dbReference>
<keyword evidence="2" id="KW-1185">Reference proteome</keyword>
<name>B6G014_PEPHT</name>